<dbReference type="Proteomes" id="UP001499986">
    <property type="component" value="Unassembled WGS sequence"/>
</dbReference>
<proteinExistence type="predicted"/>
<evidence type="ECO:0000313" key="4">
    <source>
        <dbReference type="Proteomes" id="UP001499986"/>
    </source>
</evidence>
<sequence>MHVSFGGPTNPYQPPGPPNGGPYPPPPANGSYMPPPYAPPQPGPAPYGYPHPQPYPPHPHAHPQPYPHPYPQPYPYVPQPRPGIRGPGRGGLRGGEWPSVRELLRQGQPRVSGCMWLVLLAPCTWFAFLPLVLCYSFARSARNLAHRLFPHTHRAVDDRHVTRVQKVRAWTAAAMSLLLLTVYGKPEDVAEVQEQYMMRLAVTPPLLLLSAPVVIAVLFRWASAETRSAMRVRVRAALRSAGWYIGAVTAVPLLGGAIILLDRHQTPSSGSAGTAPWMTLAVALPLAWLLFFVGFATGPAVRTGFNTAAVHAALPALLTGTLVWEFAAISLLAGGLPPGPPVIQALAVIGGPASVTAVVWWEISRLRALFGVTLRA</sequence>
<gene>
    <name evidence="3" type="ORF">GCM10010255_06260</name>
</gene>
<evidence type="ECO:0008006" key="5">
    <source>
        <dbReference type="Google" id="ProtNLM"/>
    </source>
</evidence>
<feature type="transmembrane region" description="Helical" evidence="2">
    <location>
        <begin position="342"/>
        <end position="361"/>
    </location>
</feature>
<protein>
    <recommendedName>
        <fullName evidence="5">Integral membrane protein</fullName>
    </recommendedName>
</protein>
<feature type="region of interest" description="Disordered" evidence="1">
    <location>
        <begin position="1"/>
        <end position="93"/>
    </location>
</feature>
<feature type="transmembrane region" description="Helical" evidence="2">
    <location>
        <begin position="196"/>
        <end position="221"/>
    </location>
</feature>
<evidence type="ECO:0000256" key="1">
    <source>
        <dbReference type="SAM" id="MobiDB-lite"/>
    </source>
</evidence>
<feature type="transmembrane region" description="Helical" evidence="2">
    <location>
        <begin position="281"/>
        <end position="301"/>
    </location>
</feature>
<keyword evidence="2" id="KW-0472">Membrane</keyword>
<feature type="transmembrane region" description="Helical" evidence="2">
    <location>
        <begin position="115"/>
        <end position="138"/>
    </location>
</feature>
<accession>A0ABN3HKS2</accession>
<organism evidence="3 4">
    <name type="scientific">Streptomyces coeruleofuscus</name>
    <dbReference type="NCBI Taxonomy" id="66879"/>
    <lineage>
        <taxon>Bacteria</taxon>
        <taxon>Bacillati</taxon>
        <taxon>Actinomycetota</taxon>
        <taxon>Actinomycetes</taxon>
        <taxon>Kitasatosporales</taxon>
        <taxon>Streptomycetaceae</taxon>
        <taxon>Streptomyces</taxon>
    </lineage>
</organism>
<name>A0ABN3HKS2_9ACTN</name>
<feature type="transmembrane region" description="Helical" evidence="2">
    <location>
        <begin position="241"/>
        <end position="261"/>
    </location>
</feature>
<feature type="compositionally biased region" description="Pro residues" evidence="1">
    <location>
        <begin position="11"/>
        <end position="81"/>
    </location>
</feature>
<dbReference type="EMBL" id="BAAASE010000001">
    <property type="protein sequence ID" value="GAA2382743.1"/>
    <property type="molecule type" value="Genomic_DNA"/>
</dbReference>
<feature type="transmembrane region" description="Helical" evidence="2">
    <location>
        <begin position="313"/>
        <end position="336"/>
    </location>
</feature>
<keyword evidence="2" id="KW-1133">Transmembrane helix</keyword>
<evidence type="ECO:0000256" key="2">
    <source>
        <dbReference type="SAM" id="Phobius"/>
    </source>
</evidence>
<keyword evidence="4" id="KW-1185">Reference proteome</keyword>
<reference evidence="3 4" key="1">
    <citation type="journal article" date="2019" name="Int. J. Syst. Evol. Microbiol.">
        <title>The Global Catalogue of Microorganisms (GCM) 10K type strain sequencing project: providing services to taxonomists for standard genome sequencing and annotation.</title>
        <authorList>
            <consortium name="The Broad Institute Genomics Platform"/>
            <consortium name="The Broad Institute Genome Sequencing Center for Infectious Disease"/>
            <person name="Wu L."/>
            <person name="Ma J."/>
        </authorList>
    </citation>
    <scope>NUCLEOTIDE SEQUENCE [LARGE SCALE GENOMIC DNA]</scope>
    <source>
        <strain evidence="3 4">JCM 4358</strain>
    </source>
</reference>
<keyword evidence="2" id="KW-0812">Transmembrane</keyword>
<comment type="caution">
    <text evidence="3">The sequence shown here is derived from an EMBL/GenBank/DDBJ whole genome shotgun (WGS) entry which is preliminary data.</text>
</comment>
<feature type="compositionally biased region" description="Low complexity" evidence="1">
    <location>
        <begin position="1"/>
        <end position="10"/>
    </location>
</feature>
<feature type="transmembrane region" description="Helical" evidence="2">
    <location>
        <begin position="167"/>
        <end position="184"/>
    </location>
</feature>
<evidence type="ECO:0000313" key="3">
    <source>
        <dbReference type="EMBL" id="GAA2382743.1"/>
    </source>
</evidence>